<comment type="caution">
    <text evidence="1">The sequence shown here is derived from an EMBL/GenBank/DDBJ whole genome shotgun (WGS) entry which is preliminary data.</text>
</comment>
<evidence type="ECO:0000313" key="2">
    <source>
        <dbReference type="Proteomes" id="UP001151760"/>
    </source>
</evidence>
<keyword evidence="2" id="KW-1185">Reference proteome</keyword>
<proteinExistence type="predicted"/>
<sequence>VDKDHVGGGVYEGEGFGWTWGGQRGLKVTGCGVKALAGKE</sequence>
<gene>
    <name evidence="1" type="ORF">Tco_0655353</name>
</gene>
<protein>
    <submittedName>
        <fullName evidence="1">Uncharacterized protein</fullName>
    </submittedName>
</protein>
<dbReference type="Proteomes" id="UP001151760">
    <property type="component" value="Unassembled WGS sequence"/>
</dbReference>
<accession>A0ABQ4X5S2</accession>
<organism evidence="1 2">
    <name type="scientific">Tanacetum coccineum</name>
    <dbReference type="NCBI Taxonomy" id="301880"/>
    <lineage>
        <taxon>Eukaryota</taxon>
        <taxon>Viridiplantae</taxon>
        <taxon>Streptophyta</taxon>
        <taxon>Embryophyta</taxon>
        <taxon>Tracheophyta</taxon>
        <taxon>Spermatophyta</taxon>
        <taxon>Magnoliopsida</taxon>
        <taxon>eudicotyledons</taxon>
        <taxon>Gunneridae</taxon>
        <taxon>Pentapetalae</taxon>
        <taxon>asterids</taxon>
        <taxon>campanulids</taxon>
        <taxon>Asterales</taxon>
        <taxon>Asteraceae</taxon>
        <taxon>Asteroideae</taxon>
        <taxon>Anthemideae</taxon>
        <taxon>Anthemidinae</taxon>
        <taxon>Tanacetum</taxon>
    </lineage>
</organism>
<evidence type="ECO:0000313" key="1">
    <source>
        <dbReference type="EMBL" id="GJS60569.1"/>
    </source>
</evidence>
<reference evidence="1" key="2">
    <citation type="submission" date="2022-01" db="EMBL/GenBank/DDBJ databases">
        <authorList>
            <person name="Yamashiro T."/>
            <person name="Shiraishi A."/>
            <person name="Satake H."/>
            <person name="Nakayama K."/>
        </authorList>
    </citation>
    <scope>NUCLEOTIDE SEQUENCE</scope>
</reference>
<reference evidence="1" key="1">
    <citation type="journal article" date="2022" name="Int. J. Mol. Sci.">
        <title>Draft Genome of Tanacetum Coccineum: Genomic Comparison of Closely Related Tanacetum-Family Plants.</title>
        <authorList>
            <person name="Yamashiro T."/>
            <person name="Shiraishi A."/>
            <person name="Nakayama K."/>
            <person name="Satake H."/>
        </authorList>
    </citation>
    <scope>NUCLEOTIDE SEQUENCE</scope>
</reference>
<name>A0ABQ4X5S2_9ASTR</name>
<feature type="non-terminal residue" evidence="1">
    <location>
        <position position="1"/>
    </location>
</feature>
<dbReference type="EMBL" id="BQNB010009230">
    <property type="protein sequence ID" value="GJS60569.1"/>
    <property type="molecule type" value="Genomic_DNA"/>
</dbReference>